<dbReference type="InterPro" id="IPR036163">
    <property type="entry name" value="HMA_dom_sf"/>
</dbReference>
<dbReference type="PROSITE" id="PS01047">
    <property type="entry name" value="HMA_1"/>
    <property type="match status" value="1"/>
</dbReference>
<dbReference type="HOGENOM" id="CLU_134973_10_4_9"/>
<evidence type="ECO:0000313" key="9">
    <source>
        <dbReference type="Proteomes" id="UP000007397"/>
    </source>
</evidence>
<dbReference type="InterPro" id="IPR017969">
    <property type="entry name" value="Heavy-metal-associated_CS"/>
</dbReference>
<dbReference type="GO" id="GO:0005507">
    <property type="term" value="F:copper ion binding"/>
    <property type="evidence" value="ECO:0007669"/>
    <property type="project" value="InterPro"/>
</dbReference>
<sequence length="67" mass="7206">MQTTIKVEGMTCEHCEKAVTGALKELDGVEEVQVDLATGNVEVSTSKEVSREAMADTIEDQGYDVVS</sequence>
<dbReference type="NCBIfam" id="TIGR00003">
    <property type="entry name" value="copper ion binding protein"/>
    <property type="match status" value="1"/>
</dbReference>
<dbReference type="PROSITE" id="PS50846">
    <property type="entry name" value="HMA_2"/>
    <property type="match status" value="1"/>
</dbReference>
<dbReference type="RefSeq" id="WP_014644689.1">
    <property type="nucleotide sequence ID" value="NC_017668.1"/>
</dbReference>
<reference evidence="8 9" key="1">
    <citation type="journal article" date="2013" name="Environ. Microbiol.">
        <title>Chloride and organic osmolytes: a hybrid strategy to cope with elevated salinities by the moderately halophilic, chloride-dependent bacterium Halobacillus halophilus.</title>
        <authorList>
            <person name="Saum S.H."/>
            <person name="Pfeiffer F."/>
            <person name="Palm P."/>
            <person name="Rampp M."/>
            <person name="Schuster S.C."/>
            <person name="Muller V."/>
            <person name="Oesterhelt D."/>
        </authorList>
    </citation>
    <scope>NUCLEOTIDE SEQUENCE [LARGE SCALE GENOMIC DNA]</scope>
    <source>
        <strain evidence="9">ATCC 35676 / DSM 2266 / JCM 20832 / KCTC 3685 / LMG 17431 / NBRC 102448 / NCIMB 2269</strain>
    </source>
</reference>
<dbReference type="InterPro" id="IPR000428">
    <property type="entry name" value="Cu-bd"/>
</dbReference>
<dbReference type="AlphaFoldDB" id="I0JRN3"/>
<dbReference type="EMBL" id="HE717023">
    <property type="protein sequence ID" value="CCG46804.1"/>
    <property type="molecule type" value="Genomic_DNA"/>
</dbReference>
<protein>
    <recommendedName>
        <fullName evidence="2">Copper chaperone CopZ</fullName>
    </recommendedName>
</protein>
<dbReference type="PRINTS" id="PR00944">
    <property type="entry name" value="CUEXPORT"/>
</dbReference>
<dbReference type="PANTHER" id="PTHR46594:SF4">
    <property type="entry name" value="P-TYPE CATION-TRANSPORTING ATPASE"/>
    <property type="match status" value="1"/>
</dbReference>
<evidence type="ECO:0000256" key="6">
    <source>
        <dbReference type="ARBA" id="ARBA00023186"/>
    </source>
</evidence>
<dbReference type="GO" id="GO:0006825">
    <property type="term" value="P:copper ion transport"/>
    <property type="evidence" value="ECO:0007669"/>
    <property type="project" value="InterPro"/>
</dbReference>
<accession>I0JRN3</accession>
<evidence type="ECO:0000256" key="3">
    <source>
        <dbReference type="ARBA" id="ARBA00022490"/>
    </source>
</evidence>
<dbReference type="InterPro" id="IPR049740">
    <property type="entry name" value="CopZ"/>
</dbReference>
<dbReference type="Gene3D" id="3.30.70.100">
    <property type="match status" value="1"/>
</dbReference>
<dbReference type="KEGG" id="hhd:HBHAL_4464"/>
<evidence type="ECO:0000256" key="4">
    <source>
        <dbReference type="ARBA" id="ARBA00022723"/>
    </source>
</evidence>
<dbReference type="SUPFAM" id="SSF55008">
    <property type="entry name" value="HMA, heavy metal-associated domain"/>
    <property type="match status" value="1"/>
</dbReference>
<evidence type="ECO:0000256" key="2">
    <source>
        <dbReference type="ARBA" id="ARBA00015313"/>
    </source>
</evidence>
<dbReference type="eggNOG" id="COG2608">
    <property type="taxonomic scope" value="Bacteria"/>
</dbReference>
<evidence type="ECO:0000256" key="1">
    <source>
        <dbReference type="ARBA" id="ARBA00004496"/>
    </source>
</evidence>
<dbReference type="FunFam" id="3.30.70.100:FF:000001">
    <property type="entry name" value="ATPase copper transporting beta"/>
    <property type="match status" value="1"/>
</dbReference>
<feature type="domain" description="HMA" evidence="7">
    <location>
        <begin position="1"/>
        <end position="66"/>
    </location>
</feature>
<name>I0JRN3_HALH3</name>
<dbReference type="InterPro" id="IPR006121">
    <property type="entry name" value="HMA_dom"/>
</dbReference>
<dbReference type="PATRIC" id="fig|866895.3.peg.3498"/>
<evidence type="ECO:0000313" key="8">
    <source>
        <dbReference type="EMBL" id="CCG46804.1"/>
    </source>
</evidence>
<gene>
    <name evidence="8" type="primary">copZ2</name>
    <name evidence="8" type="ordered locus">HBHAL_4464</name>
</gene>
<organism evidence="8 9">
    <name type="scientific">Halobacillus halophilus (strain ATCC 35676 / DSM 2266 / JCM 20832 / KCTC 3685 / LMG 17431 / NBRC 102448 / NCIMB 2269)</name>
    <name type="common">Sporosarcina halophila</name>
    <dbReference type="NCBI Taxonomy" id="866895"/>
    <lineage>
        <taxon>Bacteria</taxon>
        <taxon>Bacillati</taxon>
        <taxon>Bacillota</taxon>
        <taxon>Bacilli</taxon>
        <taxon>Bacillales</taxon>
        <taxon>Bacillaceae</taxon>
        <taxon>Halobacillus</taxon>
    </lineage>
</organism>
<keyword evidence="9" id="KW-1185">Reference proteome</keyword>
<keyword evidence="3" id="KW-0963">Cytoplasm</keyword>
<comment type="subcellular location">
    <subcellularLocation>
        <location evidence="1">Cytoplasm</location>
    </subcellularLocation>
</comment>
<dbReference type="CDD" id="cd00371">
    <property type="entry name" value="HMA"/>
    <property type="match status" value="1"/>
</dbReference>
<keyword evidence="4" id="KW-0479">Metal-binding</keyword>
<keyword evidence="6" id="KW-0143">Chaperone</keyword>
<dbReference type="STRING" id="866895.HBHAL_4464"/>
<keyword evidence="5" id="KW-0186">Copper</keyword>
<dbReference type="GO" id="GO:0005737">
    <property type="term" value="C:cytoplasm"/>
    <property type="evidence" value="ECO:0007669"/>
    <property type="project" value="UniProtKB-SubCell"/>
</dbReference>
<evidence type="ECO:0000256" key="5">
    <source>
        <dbReference type="ARBA" id="ARBA00023008"/>
    </source>
</evidence>
<dbReference type="Proteomes" id="UP000007397">
    <property type="component" value="Chromosome"/>
</dbReference>
<dbReference type="Pfam" id="PF00403">
    <property type="entry name" value="HMA"/>
    <property type="match status" value="1"/>
</dbReference>
<proteinExistence type="predicted"/>
<dbReference type="NCBIfam" id="NF033795">
    <property type="entry name" value="chaper_CopZ_Bs"/>
    <property type="match status" value="1"/>
</dbReference>
<dbReference type="PANTHER" id="PTHR46594">
    <property type="entry name" value="P-TYPE CATION-TRANSPORTING ATPASE"/>
    <property type="match status" value="1"/>
</dbReference>
<dbReference type="InterPro" id="IPR006122">
    <property type="entry name" value="HMA_Cu_ion-bd"/>
</dbReference>
<evidence type="ECO:0000259" key="7">
    <source>
        <dbReference type="PROSITE" id="PS50846"/>
    </source>
</evidence>